<evidence type="ECO:0000313" key="2">
    <source>
        <dbReference type="EMBL" id="CAE6437458.1"/>
    </source>
</evidence>
<feature type="domain" description="Hemerythrin-like" evidence="1">
    <location>
        <begin position="3"/>
        <end position="76"/>
    </location>
</feature>
<protein>
    <recommendedName>
        <fullName evidence="1">Hemerythrin-like domain-containing protein</fullName>
    </recommendedName>
</protein>
<name>A0A8H3ASL8_9AGAM</name>
<dbReference type="Gene3D" id="1.20.120.520">
    <property type="entry name" value="nmb1532 protein domain like"/>
    <property type="match status" value="1"/>
</dbReference>
<gene>
    <name evidence="2" type="ORF">RDB_LOCUS65976</name>
</gene>
<proteinExistence type="predicted"/>
<organism evidence="2 3">
    <name type="scientific">Rhizoctonia solani</name>
    <dbReference type="NCBI Taxonomy" id="456999"/>
    <lineage>
        <taxon>Eukaryota</taxon>
        <taxon>Fungi</taxon>
        <taxon>Dikarya</taxon>
        <taxon>Basidiomycota</taxon>
        <taxon>Agaricomycotina</taxon>
        <taxon>Agaricomycetes</taxon>
        <taxon>Cantharellales</taxon>
        <taxon>Ceratobasidiaceae</taxon>
        <taxon>Rhizoctonia</taxon>
    </lineage>
</organism>
<comment type="caution">
    <text evidence="2">The sequence shown here is derived from an EMBL/GenBank/DDBJ whole genome shotgun (WGS) entry which is preliminary data.</text>
</comment>
<reference evidence="2" key="1">
    <citation type="submission" date="2021-01" db="EMBL/GenBank/DDBJ databases">
        <authorList>
            <person name="Kaushik A."/>
        </authorList>
    </citation>
    <scope>NUCLEOTIDE SEQUENCE</scope>
    <source>
        <strain evidence="2">AG1-1B</strain>
    </source>
</reference>
<dbReference type="InterPro" id="IPR012312">
    <property type="entry name" value="Hemerythrin-like"/>
</dbReference>
<dbReference type="InterPro" id="IPR053206">
    <property type="entry name" value="Dimeric_xanthone_biosynth"/>
</dbReference>
<sequence length="145" mass="16502">MKYCLAIIDCLHEHHTTEETTAFPALEAKLGKGIMDGNVAQHEEFMPKFNEWSELCKKIAANEVTYNTTEFLNPLRASMVGLHPHFVDEIATLDSAVMKKHFSEAELQVVEKRLEEKVQELSSIWNAPLVLVNSDLTFNSWFPPV</sequence>
<accession>A0A8H3ASL8</accession>
<evidence type="ECO:0000259" key="1">
    <source>
        <dbReference type="Pfam" id="PF01814"/>
    </source>
</evidence>
<dbReference type="Pfam" id="PF01814">
    <property type="entry name" value="Hemerythrin"/>
    <property type="match status" value="1"/>
</dbReference>
<dbReference type="AlphaFoldDB" id="A0A8H3ASL8"/>
<dbReference type="EMBL" id="CAJMWQ010001145">
    <property type="protein sequence ID" value="CAE6437458.1"/>
    <property type="molecule type" value="Genomic_DNA"/>
</dbReference>
<dbReference type="PANTHER" id="PTHR38048:SF2">
    <property type="entry name" value="HEMERYTHRIN-LIKE DOMAIN-CONTAINING PROTEIN"/>
    <property type="match status" value="1"/>
</dbReference>
<dbReference type="PANTHER" id="PTHR38048">
    <property type="entry name" value="EXPRESSED PROTEIN"/>
    <property type="match status" value="1"/>
</dbReference>
<dbReference type="Proteomes" id="UP000663826">
    <property type="component" value="Unassembled WGS sequence"/>
</dbReference>
<evidence type="ECO:0000313" key="3">
    <source>
        <dbReference type="Proteomes" id="UP000663826"/>
    </source>
</evidence>